<organism evidence="10 11">
    <name type="scientific">Acidihalobacter prosperus</name>
    <dbReference type="NCBI Taxonomy" id="160660"/>
    <lineage>
        <taxon>Bacteria</taxon>
        <taxon>Pseudomonadati</taxon>
        <taxon>Pseudomonadota</taxon>
        <taxon>Gammaproteobacteria</taxon>
        <taxon>Chromatiales</taxon>
        <taxon>Ectothiorhodospiraceae</taxon>
        <taxon>Acidihalobacter</taxon>
    </lineage>
</organism>
<keyword evidence="11" id="KW-1185">Reference proteome</keyword>
<dbReference type="RefSeq" id="WP_038090003.1">
    <property type="nucleotide sequence ID" value="NZ_JQSG02000006.1"/>
</dbReference>
<feature type="transmembrane region" description="Helical" evidence="9">
    <location>
        <begin position="272"/>
        <end position="291"/>
    </location>
</feature>
<evidence type="ECO:0000256" key="3">
    <source>
        <dbReference type="ARBA" id="ARBA00022475"/>
    </source>
</evidence>
<evidence type="ECO:0000256" key="9">
    <source>
        <dbReference type="SAM" id="Phobius"/>
    </source>
</evidence>
<feature type="transmembrane region" description="Helical" evidence="9">
    <location>
        <begin position="236"/>
        <end position="260"/>
    </location>
</feature>
<gene>
    <name evidence="10" type="ORF">Thpro_022434</name>
</gene>
<dbReference type="GO" id="GO:0005886">
    <property type="term" value="C:plasma membrane"/>
    <property type="evidence" value="ECO:0007669"/>
    <property type="project" value="UniProtKB-SubCell"/>
</dbReference>
<keyword evidence="7 9" id="KW-0472">Membrane</keyword>
<keyword evidence="5" id="KW-0029">Amino-acid transport</keyword>
<dbReference type="InterPro" id="IPR001851">
    <property type="entry name" value="ABC_transp_permease"/>
</dbReference>
<protein>
    <submittedName>
        <fullName evidence="10">Branched-chain amino acid ABC transporter permease</fullName>
    </submittedName>
</protein>
<feature type="transmembrane region" description="Helical" evidence="9">
    <location>
        <begin position="140"/>
        <end position="169"/>
    </location>
</feature>
<dbReference type="Pfam" id="PF02653">
    <property type="entry name" value="BPD_transp_2"/>
    <property type="match status" value="1"/>
</dbReference>
<comment type="subcellular location">
    <subcellularLocation>
        <location evidence="1">Cell inner membrane</location>
        <topology evidence="1">Multi-pass membrane protein</topology>
    </subcellularLocation>
</comment>
<evidence type="ECO:0000313" key="11">
    <source>
        <dbReference type="Proteomes" id="UP000029273"/>
    </source>
</evidence>
<evidence type="ECO:0000256" key="2">
    <source>
        <dbReference type="ARBA" id="ARBA00022448"/>
    </source>
</evidence>
<comment type="caution">
    <text evidence="10">The sequence shown here is derived from an EMBL/GenBank/DDBJ whole genome shotgun (WGS) entry which is preliminary data.</text>
</comment>
<dbReference type="GO" id="GO:0006865">
    <property type="term" value="P:amino acid transport"/>
    <property type="evidence" value="ECO:0007669"/>
    <property type="project" value="UniProtKB-KW"/>
</dbReference>
<dbReference type="CDD" id="cd06582">
    <property type="entry name" value="TM_PBP1_LivH_like"/>
    <property type="match status" value="1"/>
</dbReference>
<dbReference type="InterPro" id="IPR052157">
    <property type="entry name" value="BCAA_transport_permease"/>
</dbReference>
<dbReference type="OrthoDB" id="9807115at2"/>
<dbReference type="EMBL" id="JQSG02000006">
    <property type="protein sequence ID" value="OBS08184.1"/>
    <property type="molecule type" value="Genomic_DNA"/>
</dbReference>
<dbReference type="AlphaFoldDB" id="A0A1A6C0V7"/>
<keyword evidence="3" id="KW-1003">Cell membrane</keyword>
<evidence type="ECO:0000256" key="1">
    <source>
        <dbReference type="ARBA" id="ARBA00004429"/>
    </source>
</evidence>
<keyword evidence="6 9" id="KW-1133">Transmembrane helix</keyword>
<feature type="transmembrane region" description="Helical" evidence="9">
    <location>
        <begin position="102"/>
        <end position="120"/>
    </location>
</feature>
<evidence type="ECO:0000313" key="10">
    <source>
        <dbReference type="EMBL" id="OBS08184.1"/>
    </source>
</evidence>
<evidence type="ECO:0000256" key="6">
    <source>
        <dbReference type="ARBA" id="ARBA00022989"/>
    </source>
</evidence>
<dbReference type="PANTHER" id="PTHR11795">
    <property type="entry name" value="BRANCHED-CHAIN AMINO ACID TRANSPORT SYSTEM PERMEASE PROTEIN LIVH"/>
    <property type="match status" value="1"/>
</dbReference>
<evidence type="ECO:0000256" key="7">
    <source>
        <dbReference type="ARBA" id="ARBA00023136"/>
    </source>
</evidence>
<keyword evidence="4 9" id="KW-0812">Transmembrane</keyword>
<keyword evidence="2" id="KW-0813">Transport</keyword>
<proteinExistence type="inferred from homology"/>
<dbReference type="PANTHER" id="PTHR11795:SF445">
    <property type="entry name" value="AMINO ACID ABC TRANSPORTER PERMEASE PROTEIN"/>
    <property type="match status" value="1"/>
</dbReference>
<evidence type="ECO:0000256" key="8">
    <source>
        <dbReference type="ARBA" id="ARBA00037998"/>
    </source>
</evidence>
<name>A0A1A6C0V7_9GAMM</name>
<dbReference type="Proteomes" id="UP000029273">
    <property type="component" value="Unassembled WGS sequence"/>
</dbReference>
<feature type="transmembrane region" description="Helical" evidence="9">
    <location>
        <begin position="13"/>
        <end position="38"/>
    </location>
</feature>
<feature type="transmembrane region" description="Helical" evidence="9">
    <location>
        <begin position="73"/>
        <end position="90"/>
    </location>
</feature>
<sequence length="300" mass="32337">MDNLLLLYQAPTILLQLVVDGLLVGAVFALAAYGMALVWGVMNIINVSQGEYVILGGYISYFLFRQFGLHPLLGLPIAGLALFLLGLLLYRVVIHRIVGRDMFISLLATFGISILLQQLMNELFGPDVVSVDAGMPTWYFLGNAVTVPTAKLLAFGVVLAIAALLVAGLRYSRLGQAIRATAQNARAARVLGVDTDRVYAATYALNAALCGMAGSLVVMIWVIHPFIGLTYTVRSFMIVIVAGLGNLPGVFATGLGLGALEQIAGFVLGAEFQSAFVFSLLVVILIVRNAWLRRRREYLS</sequence>
<evidence type="ECO:0000256" key="5">
    <source>
        <dbReference type="ARBA" id="ARBA00022970"/>
    </source>
</evidence>
<dbReference type="GO" id="GO:0022857">
    <property type="term" value="F:transmembrane transporter activity"/>
    <property type="evidence" value="ECO:0007669"/>
    <property type="project" value="InterPro"/>
</dbReference>
<comment type="similarity">
    <text evidence="8">Belongs to the binding-protein-dependent transport system permease family. LivHM subfamily.</text>
</comment>
<accession>A0A1A6C0V7</accession>
<evidence type="ECO:0000256" key="4">
    <source>
        <dbReference type="ARBA" id="ARBA00022692"/>
    </source>
</evidence>
<feature type="transmembrane region" description="Helical" evidence="9">
    <location>
        <begin position="203"/>
        <end position="224"/>
    </location>
</feature>
<reference evidence="10 11" key="1">
    <citation type="journal article" date="2014" name="Genome Announc.">
        <title>Draft Genome Sequence of the Iron-Oxidizing, Acidophilic, and Halotolerant 'Thiobacillus prosperus' Type Strain DSM 5130.</title>
        <authorList>
            <person name="Ossandon F.J."/>
            <person name="Cardenas J.P."/>
            <person name="Corbett M."/>
            <person name="Quatrini R."/>
            <person name="Holmes D.S."/>
            <person name="Watkin E."/>
        </authorList>
    </citation>
    <scope>NUCLEOTIDE SEQUENCE [LARGE SCALE GENOMIC DNA]</scope>
    <source>
        <strain evidence="10 11">DSM 5130</strain>
    </source>
</reference>